<evidence type="ECO:0000256" key="2">
    <source>
        <dbReference type="ARBA" id="ARBA00008814"/>
    </source>
</evidence>
<sequence length="337" mass="37209">MKKMLSGLLCFAMLFSMAACTSATGTNDTSESQSGEAEISQTEQNGDTITVTDMKGTVEIPANPQRIVDTSGSADELIILEMPFVGSANTSMFDSTTVPEYLQEYFAENNVETVGNYSGSAGDLDLEKIAELEPDLIIMNIRHDNVYDQMCEIAPTVMLDDDISYVNWRGRFQQLGEWFGKEDVVEEWLANFDTQAAEYAEQLKAVTGNETFAVIEDNSVRSGTYYVYSTGGPGELIYDALELPASSGVPEDVWGEEVDAEYFSQIDADHILYFSDDGTVGDTADLPTWQNLKAVQAGNVYCGVNEQQYDLAYTPNGKLIYMERIVNAILNHQNIDE</sequence>
<feature type="chain" id="PRO_5039200157" evidence="6">
    <location>
        <begin position="19"/>
        <end position="337"/>
    </location>
</feature>
<dbReference type="Gene3D" id="3.40.50.1980">
    <property type="entry name" value="Nitrogenase molybdenum iron protein domain"/>
    <property type="match status" value="2"/>
</dbReference>
<evidence type="ECO:0000313" key="8">
    <source>
        <dbReference type="EMBL" id="CUO06191.1"/>
    </source>
</evidence>
<reference evidence="8 9" key="1">
    <citation type="submission" date="2015-09" db="EMBL/GenBank/DDBJ databases">
        <authorList>
            <consortium name="Pathogen Informatics"/>
        </authorList>
    </citation>
    <scope>NUCLEOTIDE SEQUENCE [LARGE SCALE GENOMIC DNA]</scope>
    <source>
        <strain evidence="8 9">2789STDY5834876</strain>
    </source>
</reference>
<dbReference type="GO" id="GO:0030288">
    <property type="term" value="C:outer membrane-bounded periplasmic space"/>
    <property type="evidence" value="ECO:0007669"/>
    <property type="project" value="TreeGrafter"/>
</dbReference>
<evidence type="ECO:0000256" key="6">
    <source>
        <dbReference type="SAM" id="SignalP"/>
    </source>
</evidence>
<dbReference type="AlphaFoldDB" id="A0A174BY87"/>
<organism evidence="8 9">
    <name type="scientific">Faecalicatena contorta</name>
    <dbReference type="NCBI Taxonomy" id="39482"/>
    <lineage>
        <taxon>Bacteria</taxon>
        <taxon>Bacillati</taxon>
        <taxon>Bacillota</taxon>
        <taxon>Clostridia</taxon>
        <taxon>Lachnospirales</taxon>
        <taxon>Lachnospiraceae</taxon>
        <taxon>Faecalicatena</taxon>
    </lineage>
</organism>
<dbReference type="OrthoDB" id="9793175at2"/>
<evidence type="ECO:0000256" key="3">
    <source>
        <dbReference type="ARBA" id="ARBA00022448"/>
    </source>
</evidence>
<comment type="similarity">
    <text evidence="2">Belongs to the bacterial solute-binding protein 8 family.</text>
</comment>
<keyword evidence="3" id="KW-0813">Transport</keyword>
<evidence type="ECO:0000259" key="7">
    <source>
        <dbReference type="PROSITE" id="PS50983"/>
    </source>
</evidence>
<evidence type="ECO:0000256" key="4">
    <source>
        <dbReference type="ARBA" id="ARBA00022729"/>
    </source>
</evidence>
<dbReference type="GO" id="GO:1901678">
    <property type="term" value="P:iron coordination entity transport"/>
    <property type="evidence" value="ECO:0007669"/>
    <property type="project" value="UniProtKB-ARBA"/>
</dbReference>
<keyword evidence="4 6" id="KW-0732">Signal</keyword>
<accession>A0A174BY87</accession>
<evidence type="ECO:0000313" key="9">
    <source>
        <dbReference type="Proteomes" id="UP000095544"/>
    </source>
</evidence>
<evidence type="ECO:0000256" key="1">
    <source>
        <dbReference type="ARBA" id="ARBA00004196"/>
    </source>
</evidence>
<dbReference type="RefSeq" id="WP_055151911.1">
    <property type="nucleotide sequence ID" value="NZ_CYZU01000008.1"/>
</dbReference>
<dbReference type="PROSITE" id="PS51257">
    <property type="entry name" value="PROKAR_LIPOPROTEIN"/>
    <property type="match status" value="1"/>
</dbReference>
<protein>
    <submittedName>
        <fullName evidence="8">Uncharacterized ABC transporter solute-binding protein yclQ</fullName>
    </submittedName>
</protein>
<evidence type="ECO:0000256" key="5">
    <source>
        <dbReference type="SAM" id="MobiDB-lite"/>
    </source>
</evidence>
<dbReference type="Pfam" id="PF01497">
    <property type="entry name" value="Peripla_BP_2"/>
    <property type="match status" value="1"/>
</dbReference>
<dbReference type="EMBL" id="CYZU01000008">
    <property type="protein sequence ID" value="CUO06191.1"/>
    <property type="molecule type" value="Genomic_DNA"/>
</dbReference>
<comment type="subcellular location">
    <subcellularLocation>
        <location evidence="1">Cell envelope</location>
    </subcellularLocation>
</comment>
<dbReference type="Proteomes" id="UP000095544">
    <property type="component" value="Unassembled WGS sequence"/>
</dbReference>
<feature type="domain" description="Fe/B12 periplasmic-binding" evidence="7">
    <location>
        <begin position="66"/>
        <end position="333"/>
    </location>
</feature>
<name>A0A174BY87_9FIRM</name>
<dbReference type="PROSITE" id="PS50983">
    <property type="entry name" value="FE_B12_PBP"/>
    <property type="match status" value="1"/>
</dbReference>
<dbReference type="STRING" id="39482.ERS852491_01175"/>
<dbReference type="InterPro" id="IPR002491">
    <property type="entry name" value="ABC_transptr_periplasmic_BD"/>
</dbReference>
<feature type="signal peptide" evidence="6">
    <location>
        <begin position="1"/>
        <end position="18"/>
    </location>
</feature>
<dbReference type="PANTHER" id="PTHR30532">
    <property type="entry name" value="IRON III DICITRATE-BINDING PERIPLASMIC PROTEIN"/>
    <property type="match status" value="1"/>
</dbReference>
<feature type="region of interest" description="Disordered" evidence="5">
    <location>
        <begin position="24"/>
        <end position="48"/>
    </location>
</feature>
<proteinExistence type="inferred from homology"/>
<dbReference type="SUPFAM" id="SSF53807">
    <property type="entry name" value="Helical backbone' metal receptor"/>
    <property type="match status" value="1"/>
</dbReference>
<dbReference type="PANTHER" id="PTHR30532:SF21">
    <property type="entry name" value="SIDEROPHORE-BINDING LIPOPROTEIN YFIY-RELATED"/>
    <property type="match status" value="1"/>
</dbReference>
<dbReference type="InterPro" id="IPR051313">
    <property type="entry name" value="Bact_iron-sidero_bind"/>
</dbReference>
<gene>
    <name evidence="8" type="primary">yclQ</name>
    <name evidence="8" type="ORF">ERS852491_01175</name>
</gene>